<feature type="transmembrane region" description="Helical" evidence="9">
    <location>
        <begin position="120"/>
        <end position="140"/>
    </location>
</feature>
<dbReference type="Gene3D" id="1.20.1560.10">
    <property type="entry name" value="ABC transporter type 1, transmembrane domain"/>
    <property type="match status" value="2"/>
</dbReference>
<evidence type="ECO:0000256" key="8">
    <source>
        <dbReference type="ARBA" id="ARBA00023136"/>
    </source>
</evidence>
<feature type="transmembrane region" description="Helical" evidence="9">
    <location>
        <begin position="899"/>
        <end position="919"/>
    </location>
</feature>
<feature type="domain" description="ABC transporter" evidence="10">
    <location>
        <begin position="992"/>
        <end position="1217"/>
    </location>
</feature>
<evidence type="ECO:0000256" key="5">
    <source>
        <dbReference type="ARBA" id="ARBA00022741"/>
    </source>
</evidence>
<evidence type="ECO:0000256" key="4">
    <source>
        <dbReference type="ARBA" id="ARBA00022737"/>
    </source>
</evidence>
<feature type="domain" description="ABC transmembrane type-1" evidence="11">
    <location>
        <begin position="673"/>
        <end position="954"/>
    </location>
</feature>
<evidence type="ECO:0000256" key="2">
    <source>
        <dbReference type="ARBA" id="ARBA00022448"/>
    </source>
</evidence>
<keyword evidence="2" id="KW-0813">Transport</keyword>
<dbReference type="FunFam" id="1.20.1560.10:FF:000063">
    <property type="entry name" value="Multidrug resistance protein ABC transporter"/>
    <property type="match status" value="1"/>
</dbReference>
<dbReference type="PROSITE" id="PS50929">
    <property type="entry name" value="ABC_TM1F"/>
    <property type="match status" value="2"/>
</dbReference>
<dbReference type="PROSITE" id="PS00211">
    <property type="entry name" value="ABC_TRANSPORTER_1"/>
    <property type="match status" value="1"/>
</dbReference>
<dbReference type="InterPro" id="IPR050173">
    <property type="entry name" value="ABC_transporter_C-like"/>
</dbReference>
<reference evidence="12 13" key="1">
    <citation type="submission" date="2012-04" db="EMBL/GenBank/DDBJ databases">
        <title>The Genome Sequence of Saprolegnia declina VS20.</title>
        <authorList>
            <consortium name="The Broad Institute Genome Sequencing Platform"/>
            <person name="Russ C."/>
            <person name="Nusbaum C."/>
            <person name="Tyler B."/>
            <person name="van West P."/>
            <person name="Dieguez-Uribeondo J."/>
            <person name="de Bruijn I."/>
            <person name="Tripathy S."/>
            <person name="Jiang R."/>
            <person name="Young S.K."/>
            <person name="Zeng Q."/>
            <person name="Gargeya S."/>
            <person name="Fitzgerald M."/>
            <person name="Haas B."/>
            <person name="Abouelleil A."/>
            <person name="Alvarado L."/>
            <person name="Arachchi H.M."/>
            <person name="Berlin A."/>
            <person name="Chapman S.B."/>
            <person name="Goldberg J."/>
            <person name="Griggs A."/>
            <person name="Gujja S."/>
            <person name="Hansen M."/>
            <person name="Howarth C."/>
            <person name="Imamovic A."/>
            <person name="Larimer J."/>
            <person name="McCowen C."/>
            <person name="Montmayeur A."/>
            <person name="Murphy C."/>
            <person name="Neiman D."/>
            <person name="Pearson M."/>
            <person name="Priest M."/>
            <person name="Roberts A."/>
            <person name="Saif S."/>
            <person name="Shea T."/>
            <person name="Sisk P."/>
            <person name="Sykes S."/>
            <person name="Wortman J."/>
            <person name="Nusbaum C."/>
            <person name="Birren B."/>
        </authorList>
    </citation>
    <scope>NUCLEOTIDE SEQUENCE [LARGE SCALE GENOMIC DNA]</scope>
    <source>
        <strain evidence="12 13">VS20</strain>
    </source>
</reference>
<dbReference type="SUPFAM" id="SSF90123">
    <property type="entry name" value="ABC transporter transmembrane region"/>
    <property type="match status" value="2"/>
</dbReference>
<dbReference type="STRING" id="1156394.T0PKG9"/>
<dbReference type="GO" id="GO:0140359">
    <property type="term" value="F:ABC-type transporter activity"/>
    <property type="evidence" value="ECO:0007669"/>
    <property type="project" value="InterPro"/>
</dbReference>
<dbReference type="SMART" id="SM00382">
    <property type="entry name" value="AAA"/>
    <property type="match status" value="2"/>
</dbReference>
<dbReference type="RefSeq" id="XP_008620680.1">
    <property type="nucleotide sequence ID" value="XM_008622458.1"/>
</dbReference>
<keyword evidence="7 9" id="KW-1133">Transmembrane helix</keyword>
<dbReference type="EMBL" id="JH767252">
    <property type="protein sequence ID" value="EQC25884.1"/>
    <property type="molecule type" value="Genomic_DNA"/>
</dbReference>
<dbReference type="InterPro" id="IPR044726">
    <property type="entry name" value="ABCC_6TM_D2"/>
</dbReference>
<dbReference type="GO" id="GO:0005524">
    <property type="term" value="F:ATP binding"/>
    <property type="evidence" value="ECO:0007669"/>
    <property type="project" value="UniProtKB-KW"/>
</dbReference>
<feature type="transmembrane region" description="Helical" evidence="9">
    <location>
        <begin position="710"/>
        <end position="731"/>
    </location>
</feature>
<dbReference type="Pfam" id="PF00664">
    <property type="entry name" value="ABC_membrane"/>
    <property type="match status" value="2"/>
</dbReference>
<feature type="transmembrane region" description="Helical" evidence="9">
    <location>
        <begin position="87"/>
        <end position="108"/>
    </location>
</feature>
<dbReference type="InterPro" id="IPR003439">
    <property type="entry name" value="ABC_transporter-like_ATP-bd"/>
</dbReference>
<comment type="subcellular location">
    <subcellularLocation>
        <location evidence="1">Vacuole membrane</location>
        <topology evidence="1">Multi-pass membrane protein</topology>
    </subcellularLocation>
</comment>
<dbReference type="PROSITE" id="PS50893">
    <property type="entry name" value="ABC_TRANSPORTER_2"/>
    <property type="match status" value="2"/>
</dbReference>
<dbReference type="CDD" id="cd18580">
    <property type="entry name" value="ABC_6TM_ABCC_D2"/>
    <property type="match status" value="1"/>
</dbReference>
<dbReference type="CDD" id="cd03244">
    <property type="entry name" value="ABCC_MRP_domain2"/>
    <property type="match status" value="1"/>
</dbReference>
<dbReference type="Pfam" id="PF00005">
    <property type="entry name" value="ABC_tran"/>
    <property type="match status" value="2"/>
</dbReference>
<feature type="domain" description="ABC transmembrane type-1" evidence="11">
    <location>
        <begin position="95"/>
        <end position="363"/>
    </location>
</feature>
<evidence type="ECO:0000256" key="7">
    <source>
        <dbReference type="ARBA" id="ARBA00022989"/>
    </source>
</evidence>
<evidence type="ECO:0000256" key="1">
    <source>
        <dbReference type="ARBA" id="ARBA00004128"/>
    </source>
</evidence>
<dbReference type="InterPro" id="IPR027417">
    <property type="entry name" value="P-loop_NTPase"/>
</dbReference>
<evidence type="ECO:0000313" key="12">
    <source>
        <dbReference type="EMBL" id="EQC25884.1"/>
    </source>
</evidence>
<name>T0PKG9_SAPDV</name>
<dbReference type="InterPro" id="IPR036640">
    <property type="entry name" value="ABC1_TM_sf"/>
</dbReference>
<dbReference type="eggNOG" id="KOG0054">
    <property type="taxonomic scope" value="Eukaryota"/>
</dbReference>
<feature type="transmembrane region" description="Helical" evidence="9">
    <location>
        <begin position="790"/>
        <end position="823"/>
    </location>
</feature>
<proteinExistence type="predicted"/>
<dbReference type="PANTHER" id="PTHR24223:SF443">
    <property type="entry name" value="MULTIDRUG-RESISTANCE LIKE PROTEIN 1, ISOFORM I"/>
    <property type="match status" value="1"/>
</dbReference>
<dbReference type="InterPro" id="IPR011527">
    <property type="entry name" value="ABC1_TM_dom"/>
</dbReference>
<gene>
    <name evidence="12" type="ORF">SDRG_16257</name>
</gene>
<dbReference type="CDD" id="cd18579">
    <property type="entry name" value="ABC_6TM_ABCC_D1"/>
    <property type="match status" value="1"/>
</dbReference>
<dbReference type="InterPro" id="IPR003593">
    <property type="entry name" value="AAA+_ATPase"/>
</dbReference>
<dbReference type="PANTHER" id="PTHR24223">
    <property type="entry name" value="ATP-BINDING CASSETTE SUB-FAMILY C"/>
    <property type="match status" value="1"/>
</dbReference>
<dbReference type="InterPro" id="IPR017871">
    <property type="entry name" value="ABC_transporter-like_CS"/>
</dbReference>
<evidence type="ECO:0000256" key="9">
    <source>
        <dbReference type="SAM" id="Phobius"/>
    </source>
</evidence>
<organism evidence="12 13">
    <name type="scientific">Saprolegnia diclina (strain VS20)</name>
    <dbReference type="NCBI Taxonomy" id="1156394"/>
    <lineage>
        <taxon>Eukaryota</taxon>
        <taxon>Sar</taxon>
        <taxon>Stramenopiles</taxon>
        <taxon>Oomycota</taxon>
        <taxon>Saprolegniomycetes</taxon>
        <taxon>Saprolegniales</taxon>
        <taxon>Saprolegniaceae</taxon>
        <taxon>Saprolegnia</taxon>
    </lineage>
</organism>
<dbReference type="VEuPathDB" id="FungiDB:SDRG_16257"/>
<dbReference type="FunFam" id="3.40.50.300:FF:000630">
    <property type="entry name" value="ATP-binding cassette (ABC) transporter, putative"/>
    <property type="match status" value="1"/>
</dbReference>
<protein>
    <submittedName>
        <fullName evidence="12">Uncharacterized protein</fullName>
    </submittedName>
</protein>
<feature type="transmembrane region" description="Helical" evidence="9">
    <location>
        <begin position="192"/>
        <end position="215"/>
    </location>
</feature>
<dbReference type="InterPro" id="IPR044746">
    <property type="entry name" value="ABCC_6TM_D1"/>
</dbReference>
<accession>T0PKG9</accession>
<dbReference type="FunFam" id="3.40.50.300:FF:000973">
    <property type="entry name" value="Multidrug resistance-associated protein 4"/>
    <property type="match status" value="1"/>
</dbReference>
<feature type="transmembrane region" description="Helical" evidence="9">
    <location>
        <begin position="303"/>
        <end position="327"/>
    </location>
</feature>
<evidence type="ECO:0000313" key="13">
    <source>
        <dbReference type="Proteomes" id="UP000030762"/>
    </source>
</evidence>
<sequence length="1236" mass="133869">MATTTAKYATFGTPPATHPAASANAFSRAYFGWALPLIRTPRQLNLDDVWHLAPETTCATNSAPLAAAYAESSSVVKAFLRAYGGSYFLMALLDLLLRLLELVGPIVLNKVVGAVDAPSTLYHWVGLLCLSMTSHAFLLAHCAVLEETTLVRFTSGLKGLLFQKLQRRSLVANDNVPELANIYTADLGTIEWGLLSLLGVWILPCQIVSIVYLLYQEIGLAVFAGIAVIVVSMLVGGYISTVVGTAYDNVSTARDVRMKAVKETFGSVLIVKLQAWERQVAEKLAILRGTELLYVWQLVRTEAFGIFCMYAAPLAVSVASFVCYTLVLGHTLTPAKVFTSIALFRMLQEPMNQTPDNVTGIIEAWTAIRRIGEFLSQPDKPLPPPVLSTAPEMVLAMEGIDASWDNATVHLAKLHVSIRRGDLVVVHGKVGSGKSSLCMALLGEMHALSGRMAVNGRIGYCPQEPWIQHMSLRDNILFGRPLDASRYAAVVDACGLVADFEQMKFGDGTLASSKGANLSGGQKARLGLARAVYSDADILLLDAPLAAIDAVVQKEIFTKCILSLLATKTVVLVTHNRDIIDSVHVHQVIEMDNGGIVAHVQRKPPAPPATIQHASVEVAVAANDRWDAYFNDAIDDDDDKAESQEDEHREEGQVAGDVFRRFLAACGGGPTIAVVVACQLLWQAFQVASDFWLSHWTSTVVATEKDDASYYLGIYGGLCLASVLMVLFRTITVARAGLRASKHLFETMTTSLLAAPMRFFDATPSGRIINRYGDDVATIDTRLPVNFGSFSAVAAVLIASLATSIFVVQWAGLCFIPIFVLYFKLTAMYLRPSRDLARLAKITSSPVLSFLDEIEHGFVSVRAFGAAYLAKQVDRHAHHVDMNARVGLAKVIVDQWFELMVQLAGTGVVMIVVLSLVYLRPYLSAGIVGLAFNYILVANAYLADLVQSWSRLELSMVAPERVLEFCGLTSEADAPSSSLVVSDDWHLARGAISFKHVSFRYKPTTDLVLRDLSLEIVAGEKIGIVGRTGAGKSSLTMALFRLYPLVSGAICIDGRDIASLSLPALRRQISIIPQNPVLFKGSLRAYLDPFEAETDAALYDALRKVQLPVASLDDEAGANWSVGERQMLCLARALLAQARVVVLDEATAAIDHATDLHLQEVIASAFKDATVLTIAHRLHTVVHSDRVLVLEAGEAVAFGAPKALVQDAGSVFYNLAKDGGVLDLLLEQPSDNPSMC</sequence>
<dbReference type="GeneID" id="19956984"/>
<dbReference type="Gene3D" id="3.40.50.300">
    <property type="entry name" value="P-loop containing nucleotide triphosphate hydrolases"/>
    <property type="match status" value="2"/>
</dbReference>
<dbReference type="OMA" id="YFRKMVA"/>
<dbReference type="Proteomes" id="UP000030762">
    <property type="component" value="Unassembled WGS sequence"/>
</dbReference>
<keyword evidence="4" id="KW-0677">Repeat</keyword>
<keyword evidence="6" id="KW-0067">ATP-binding</keyword>
<keyword evidence="8 9" id="KW-0472">Membrane</keyword>
<keyword evidence="3 9" id="KW-0812">Transmembrane</keyword>
<feature type="domain" description="ABC transporter" evidence="10">
    <location>
        <begin position="395"/>
        <end position="618"/>
    </location>
</feature>
<dbReference type="OrthoDB" id="6500128at2759"/>
<evidence type="ECO:0000256" key="6">
    <source>
        <dbReference type="ARBA" id="ARBA00022840"/>
    </source>
</evidence>
<dbReference type="AlphaFoldDB" id="T0PKG9"/>
<dbReference type="FunCoup" id="T0PKG9">
    <property type="interactions" value="4"/>
</dbReference>
<dbReference type="CDD" id="cd03250">
    <property type="entry name" value="ABCC_MRP_domain1"/>
    <property type="match status" value="1"/>
</dbReference>
<evidence type="ECO:0000259" key="10">
    <source>
        <dbReference type="PROSITE" id="PS50893"/>
    </source>
</evidence>
<dbReference type="GO" id="GO:0005774">
    <property type="term" value="C:vacuolar membrane"/>
    <property type="evidence" value="ECO:0007669"/>
    <property type="project" value="UniProtKB-SubCell"/>
</dbReference>
<evidence type="ECO:0000259" key="11">
    <source>
        <dbReference type="PROSITE" id="PS50929"/>
    </source>
</evidence>
<dbReference type="SUPFAM" id="SSF52540">
    <property type="entry name" value="P-loop containing nucleoside triphosphate hydrolases"/>
    <property type="match status" value="2"/>
</dbReference>
<keyword evidence="5" id="KW-0547">Nucleotide-binding</keyword>
<feature type="transmembrane region" description="Helical" evidence="9">
    <location>
        <begin position="925"/>
        <end position="946"/>
    </location>
</feature>
<dbReference type="GO" id="GO:0016887">
    <property type="term" value="F:ATP hydrolysis activity"/>
    <property type="evidence" value="ECO:0007669"/>
    <property type="project" value="InterPro"/>
</dbReference>
<evidence type="ECO:0000256" key="3">
    <source>
        <dbReference type="ARBA" id="ARBA00022692"/>
    </source>
</evidence>
<feature type="transmembrane region" description="Helical" evidence="9">
    <location>
        <begin position="222"/>
        <end position="247"/>
    </location>
</feature>
<dbReference type="InParanoid" id="T0PKG9"/>
<keyword evidence="13" id="KW-1185">Reference proteome</keyword>